<evidence type="ECO:0000256" key="4">
    <source>
        <dbReference type="ARBA" id="ARBA00023027"/>
    </source>
</evidence>
<dbReference type="InterPro" id="IPR029753">
    <property type="entry name" value="D-isomer_DH_CS"/>
</dbReference>
<dbReference type="PATRIC" id="fig|1703779.3.peg.1385"/>
<organism evidence="8 9">
    <name type="scientific">candidate division WOR_3 bacterium SM23_42</name>
    <dbReference type="NCBI Taxonomy" id="1703779"/>
    <lineage>
        <taxon>Bacteria</taxon>
        <taxon>Bacteria division WOR-3</taxon>
    </lineage>
</organism>
<dbReference type="CDD" id="cd12173">
    <property type="entry name" value="PGDH_4"/>
    <property type="match status" value="1"/>
</dbReference>
<evidence type="ECO:0000256" key="3">
    <source>
        <dbReference type="ARBA" id="ARBA00023002"/>
    </source>
</evidence>
<dbReference type="SUPFAM" id="SSF51735">
    <property type="entry name" value="NAD(P)-binding Rossmann-fold domains"/>
    <property type="match status" value="1"/>
</dbReference>
<dbReference type="InterPro" id="IPR006139">
    <property type="entry name" value="D-isomer_2_OHA_DH_cat_dom"/>
</dbReference>
<evidence type="ECO:0000313" key="9">
    <source>
        <dbReference type="Proteomes" id="UP000051373"/>
    </source>
</evidence>
<dbReference type="Proteomes" id="UP000051373">
    <property type="component" value="Unassembled WGS sequence"/>
</dbReference>
<dbReference type="PANTHER" id="PTHR42789">
    <property type="entry name" value="D-ISOMER SPECIFIC 2-HYDROXYACID DEHYDROGENASE FAMILY PROTEIN (AFU_ORTHOLOGUE AFUA_6G10090)"/>
    <property type="match status" value="1"/>
</dbReference>
<dbReference type="Pfam" id="PF02826">
    <property type="entry name" value="2-Hacid_dh_C"/>
    <property type="match status" value="1"/>
</dbReference>
<evidence type="ECO:0000313" key="8">
    <source>
        <dbReference type="EMBL" id="KPK62813.1"/>
    </source>
</evidence>
<comment type="caution">
    <text evidence="8">The sequence shown here is derived from an EMBL/GenBank/DDBJ whole genome shotgun (WGS) entry which is preliminary data.</text>
</comment>
<dbReference type="AlphaFoldDB" id="A0A0S8FTD9"/>
<evidence type="ECO:0000259" key="6">
    <source>
        <dbReference type="Pfam" id="PF00389"/>
    </source>
</evidence>
<dbReference type="Gene3D" id="3.40.50.720">
    <property type="entry name" value="NAD(P)-binding Rossmann-like Domain"/>
    <property type="match status" value="2"/>
</dbReference>
<dbReference type="InterPro" id="IPR006140">
    <property type="entry name" value="D-isomer_DH_NAD-bd"/>
</dbReference>
<dbReference type="GO" id="GO:0051287">
    <property type="term" value="F:NAD binding"/>
    <property type="evidence" value="ECO:0007669"/>
    <property type="project" value="InterPro"/>
</dbReference>
<feature type="domain" description="D-isomer specific 2-hydroxyacid dehydrogenase NAD-binding" evidence="7">
    <location>
        <begin position="105"/>
        <end position="275"/>
    </location>
</feature>
<evidence type="ECO:0000259" key="7">
    <source>
        <dbReference type="Pfam" id="PF02826"/>
    </source>
</evidence>
<dbReference type="InterPro" id="IPR036291">
    <property type="entry name" value="NAD(P)-bd_dom_sf"/>
</dbReference>
<dbReference type="GO" id="GO:0008652">
    <property type="term" value="P:amino acid biosynthetic process"/>
    <property type="evidence" value="ECO:0007669"/>
    <property type="project" value="UniProtKB-KW"/>
</dbReference>
<dbReference type="Pfam" id="PF00389">
    <property type="entry name" value="2-Hacid_dh"/>
    <property type="match status" value="1"/>
</dbReference>
<feature type="domain" description="D-isomer specific 2-hydroxyacid dehydrogenase catalytic" evidence="6">
    <location>
        <begin position="3"/>
        <end position="298"/>
    </location>
</feature>
<proteinExistence type="inferred from homology"/>
<dbReference type="InterPro" id="IPR029752">
    <property type="entry name" value="D-isomer_DH_CS1"/>
</dbReference>
<gene>
    <name evidence="8" type="ORF">AMJ83_09720</name>
</gene>
<dbReference type="InterPro" id="IPR050857">
    <property type="entry name" value="D-2-hydroxyacid_DH"/>
</dbReference>
<dbReference type="PROSITE" id="PS00065">
    <property type="entry name" value="D_2_HYDROXYACID_DH_1"/>
    <property type="match status" value="1"/>
</dbReference>
<dbReference type="EMBL" id="LJUJ01000025">
    <property type="protein sequence ID" value="KPK62813.1"/>
    <property type="molecule type" value="Genomic_DNA"/>
</dbReference>
<keyword evidence="2" id="KW-0028">Amino-acid biosynthesis</keyword>
<keyword evidence="3 5" id="KW-0560">Oxidoreductase</keyword>
<evidence type="ECO:0000256" key="5">
    <source>
        <dbReference type="RuleBase" id="RU003719"/>
    </source>
</evidence>
<keyword evidence="4" id="KW-0520">NAD</keyword>
<dbReference type="GO" id="GO:0016616">
    <property type="term" value="F:oxidoreductase activity, acting on the CH-OH group of donors, NAD or NADP as acceptor"/>
    <property type="evidence" value="ECO:0007669"/>
    <property type="project" value="InterPro"/>
</dbReference>
<accession>A0A0S8FTD9</accession>
<comment type="similarity">
    <text evidence="1 5">Belongs to the D-isomer specific 2-hydroxyacid dehydrogenase family.</text>
</comment>
<dbReference type="STRING" id="1703779.AMJ83_09720"/>
<dbReference type="FunFam" id="3.40.50.720:FF:000021">
    <property type="entry name" value="D-3-phosphoglycerate dehydrogenase"/>
    <property type="match status" value="1"/>
</dbReference>
<sequence>MKVLVSDPIAKEAIELLKTSGIEIVEKTGMSPDELAKVIPEFDGIIVRSATKVTKDVIEAAKNLKVIGRAGVGLDNVDREAAKVKNIKVVNTPAATSISVAELAMGMMFSAARRIPQATFSTKAGKWEKKQFKGFELFGKTLGIIGIGRIGTELAKRAKANGMSVIAYDPYVKESEHAKVVDFDTLLNESDYISLHIPKTDETTHILNKAAFDKMKEGVVIINCARGGVVDEDALYDAIKSGKVRIAAMDVYEVEPAKEHKLFGLDQVIVTPHIGAQTAEGQTRAGVQVAELVRDALKQ</sequence>
<dbReference type="SUPFAM" id="SSF52283">
    <property type="entry name" value="Formate/glycerate dehydrogenase catalytic domain-like"/>
    <property type="match status" value="1"/>
</dbReference>
<name>A0A0S8FTD9_UNCW3</name>
<reference evidence="8 9" key="1">
    <citation type="journal article" date="2015" name="Microbiome">
        <title>Genomic resolution of linkages in carbon, nitrogen, and sulfur cycling among widespread estuary sediment bacteria.</title>
        <authorList>
            <person name="Baker B.J."/>
            <person name="Lazar C.S."/>
            <person name="Teske A.P."/>
            <person name="Dick G.J."/>
        </authorList>
    </citation>
    <scope>NUCLEOTIDE SEQUENCE [LARGE SCALE GENOMIC DNA]</scope>
    <source>
        <strain evidence="8">SM23_42</strain>
    </source>
</reference>
<protein>
    <submittedName>
        <fullName evidence="8">3-phosphoglycerate dehydrogenase</fullName>
    </submittedName>
</protein>
<dbReference type="PANTHER" id="PTHR42789:SF1">
    <property type="entry name" value="D-ISOMER SPECIFIC 2-HYDROXYACID DEHYDROGENASE FAMILY PROTEIN (AFU_ORTHOLOGUE AFUA_6G10090)"/>
    <property type="match status" value="1"/>
</dbReference>
<evidence type="ECO:0000256" key="1">
    <source>
        <dbReference type="ARBA" id="ARBA00005854"/>
    </source>
</evidence>
<dbReference type="PROSITE" id="PS00671">
    <property type="entry name" value="D_2_HYDROXYACID_DH_3"/>
    <property type="match status" value="1"/>
</dbReference>
<evidence type="ECO:0000256" key="2">
    <source>
        <dbReference type="ARBA" id="ARBA00022605"/>
    </source>
</evidence>